<evidence type="ECO:0000313" key="6">
    <source>
        <dbReference type="Proteomes" id="UP001415857"/>
    </source>
</evidence>
<dbReference type="GO" id="GO:0016071">
    <property type="term" value="P:mRNA metabolic process"/>
    <property type="evidence" value="ECO:0007669"/>
    <property type="project" value="UniProtKB-ARBA"/>
</dbReference>
<comment type="caution">
    <text evidence="5">The sequence shown here is derived from an EMBL/GenBank/DDBJ whole genome shotgun (WGS) entry which is preliminary data.</text>
</comment>
<dbReference type="GO" id="GO:0003723">
    <property type="term" value="F:RNA binding"/>
    <property type="evidence" value="ECO:0007669"/>
    <property type="project" value="InterPro"/>
</dbReference>
<evidence type="ECO:0000256" key="3">
    <source>
        <dbReference type="PROSITE-ProRule" id="PRU00708"/>
    </source>
</evidence>
<dbReference type="Pfam" id="PF13041">
    <property type="entry name" value="PPR_2"/>
    <property type="match status" value="1"/>
</dbReference>
<evidence type="ECO:0000259" key="4">
    <source>
        <dbReference type="Pfam" id="PF14432"/>
    </source>
</evidence>
<feature type="domain" description="DYW" evidence="4">
    <location>
        <begin position="461"/>
        <end position="553"/>
    </location>
</feature>
<dbReference type="PROSITE" id="PS51375">
    <property type="entry name" value="PPR"/>
    <property type="match status" value="2"/>
</dbReference>
<dbReference type="InterPro" id="IPR032867">
    <property type="entry name" value="DYW_dom"/>
</dbReference>
<dbReference type="EMBL" id="JBBPBK010000008">
    <property type="protein sequence ID" value="KAK9279238.1"/>
    <property type="molecule type" value="Genomic_DNA"/>
</dbReference>
<organism evidence="5 6">
    <name type="scientific">Liquidambar formosana</name>
    <name type="common">Formosan gum</name>
    <dbReference type="NCBI Taxonomy" id="63359"/>
    <lineage>
        <taxon>Eukaryota</taxon>
        <taxon>Viridiplantae</taxon>
        <taxon>Streptophyta</taxon>
        <taxon>Embryophyta</taxon>
        <taxon>Tracheophyta</taxon>
        <taxon>Spermatophyta</taxon>
        <taxon>Magnoliopsida</taxon>
        <taxon>eudicotyledons</taxon>
        <taxon>Gunneridae</taxon>
        <taxon>Pentapetalae</taxon>
        <taxon>Saxifragales</taxon>
        <taxon>Altingiaceae</taxon>
        <taxon>Liquidambar</taxon>
    </lineage>
</organism>
<name>A0AAP0RL74_LIQFO</name>
<dbReference type="GO" id="GO:0008270">
    <property type="term" value="F:zinc ion binding"/>
    <property type="evidence" value="ECO:0007669"/>
    <property type="project" value="InterPro"/>
</dbReference>
<dbReference type="AlphaFoldDB" id="A0AAP0RL74"/>
<dbReference type="Gene3D" id="1.25.40.10">
    <property type="entry name" value="Tetratricopeptide repeat domain"/>
    <property type="match status" value="3"/>
</dbReference>
<dbReference type="PANTHER" id="PTHR47926:SF482">
    <property type="entry name" value="PENTATRICOPEPTIDE REPEAT-CONTAINING PROTEIN CHLOROPLASTIC"/>
    <property type="match status" value="1"/>
</dbReference>
<dbReference type="InterPro" id="IPR002885">
    <property type="entry name" value="PPR_rpt"/>
</dbReference>
<protein>
    <recommendedName>
        <fullName evidence="4">DYW domain-containing protein</fullName>
    </recommendedName>
</protein>
<keyword evidence="2" id="KW-0677">Repeat</keyword>
<dbReference type="Proteomes" id="UP001415857">
    <property type="component" value="Unassembled WGS sequence"/>
</dbReference>
<sequence>MMGPIKIPFWPPNLSICIQNWTPLIMHCKVFDKTRTRTMYVWNALFRALTLAGHGIETLNLYREMNSLGIPSDRFSYTYALKACVASECLISLLQKGKEIHAHILRNGFEGHVHIMTTLVDMYARFGCVSYASSVFDEMPVRNVVSWSAMIACYAKNGKPFEALELFREMMLETQDSFPNSVTMVSVLQACTALAALEQGKLIHGYILRRSLDSILPVISALVTMYAKCGNLELGRHVFDQMEKRDVVSWNSLISSYGIYGFGKEAIQIFKEMIHQGISPSPISFVSVLGACSHAGLVEEGKILFESMVKKHRIYPSVEHYACMVDLLGRANRLDEAAKIIEGMRIEPGPEVWGSLLGSCRIHCNVELAERASKRLFELEPTNAGNYVLLADIYAAAKMWDEVKRVKKLLESHGLQKVSGRSWIEVKRRIYSFVSVDEFNPHVEQLHAFLVKLSEEMKEKGYVPETKAVLYDLDTKEKERIVLGHSEKLAVAFGLINTNNGETIRITKNLRLCEDCHSVTKFISKFANREILVRDVNRIHHFQDGVCSCGDYW</sequence>
<comment type="similarity">
    <text evidence="1">Belongs to the PPR family. PCMP-H subfamily.</text>
</comment>
<reference evidence="5 6" key="1">
    <citation type="journal article" date="2024" name="Plant J.">
        <title>Genome sequences and population genomics reveal climatic adaptation and genomic divergence between two closely related sweetgum species.</title>
        <authorList>
            <person name="Xu W.Q."/>
            <person name="Ren C.Q."/>
            <person name="Zhang X.Y."/>
            <person name="Comes H.P."/>
            <person name="Liu X.H."/>
            <person name="Li Y.G."/>
            <person name="Kettle C.J."/>
            <person name="Jalonen R."/>
            <person name="Gaisberger H."/>
            <person name="Ma Y.Z."/>
            <person name="Qiu Y.X."/>
        </authorList>
    </citation>
    <scope>NUCLEOTIDE SEQUENCE [LARGE SCALE GENOMIC DNA]</scope>
    <source>
        <strain evidence="5">Hangzhou</strain>
    </source>
</reference>
<dbReference type="Pfam" id="PF14432">
    <property type="entry name" value="DYW_deaminase"/>
    <property type="match status" value="1"/>
</dbReference>
<dbReference type="FunFam" id="1.25.40.10:FF:000344">
    <property type="entry name" value="Pentatricopeptide repeat-containing protein"/>
    <property type="match status" value="1"/>
</dbReference>
<feature type="repeat" description="PPR" evidence="3">
    <location>
        <begin position="143"/>
        <end position="173"/>
    </location>
</feature>
<dbReference type="Pfam" id="PF20431">
    <property type="entry name" value="E_motif"/>
    <property type="match status" value="1"/>
</dbReference>
<dbReference type="GO" id="GO:0010467">
    <property type="term" value="P:gene expression"/>
    <property type="evidence" value="ECO:0007669"/>
    <property type="project" value="UniProtKB-ARBA"/>
</dbReference>
<dbReference type="InterPro" id="IPR046848">
    <property type="entry name" value="E_motif"/>
</dbReference>
<dbReference type="Pfam" id="PF01535">
    <property type="entry name" value="PPR"/>
    <property type="match status" value="4"/>
</dbReference>
<evidence type="ECO:0000256" key="1">
    <source>
        <dbReference type="ARBA" id="ARBA00006643"/>
    </source>
</evidence>
<dbReference type="FunFam" id="1.25.40.10:FF:001104">
    <property type="entry name" value="Uncharacterized protein"/>
    <property type="match status" value="1"/>
</dbReference>
<dbReference type="NCBIfam" id="TIGR00756">
    <property type="entry name" value="PPR"/>
    <property type="match status" value="3"/>
</dbReference>
<accession>A0AAP0RL74</accession>
<dbReference type="PANTHER" id="PTHR47926">
    <property type="entry name" value="PENTATRICOPEPTIDE REPEAT-CONTAINING PROTEIN"/>
    <property type="match status" value="1"/>
</dbReference>
<dbReference type="GO" id="GO:0009451">
    <property type="term" value="P:RNA modification"/>
    <property type="evidence" value="ECO:0007669"/>
    <property type="project" value="InterPro"/>
</dbReference>
<dbReference type="InterPro" id="IPR011990">
    <property type="entry name" value="TPR-like_helical_dom_sf"/>
</dbReference>
<evidence type="ECO:0000256" key="2">
    <source>
        <dbReference type="ARBA" id="ARBA00022737"/>
    </source>
</evidence>
<keyword evidence="6" id="KW-1185">Reference proteome</keyword>
<gene>
    <name evidence="5" type="ORF">L1049_012916</name>
</gene>
<dbReference type="InterPro" id="IPR046960">
    <property type="entry name" value="PPR_At4g14850-like_plant"/>
</dbReference>
<feature type="repeat" description="PPR" evidence="3">
    <location>
        <begin position="246"/>
        <end position="280"/>
    </location>
</feature>
<proteinExistence type="inferred from homology"/>
<evidence type="ECO:0000313" key="5">
    <source>
        <dbReference type="EMBL" id="KAK9279238.1"/>
    </source>
</evidence>